<dbReference type="InterPro" id="IPR027417">
    <property type="entry name" value="P-loop_NTPase"/>
</dbReference>
<dbReference type="Proteomes" id="UP000595224">
    <property type="component" value="Chromosome"/>
</dbReference>
<keyword evidence="1" id="KW-0418">Kinase</keyword>
<dbReference type="RefSeq" id="WP_198442498.1">
    <property type="nucleotide sequence ID" value="NZ_CBCSHE010000022.1"/>
</dbReference>
<sequence>MAVIAISRQVAALGDEIAAAAARKLGYKFIDRKQIEEKIVQLGFPKEKLSKYDEKKPGFFASLVKDRDEYLNYLQCAVLEAASEGNCILIGRGAFIILENLPNLLSFRFIAKDSVRMERLKTEFSWNDKQAQARITESDSNRRGFHKSFFNLEHEDPQHFILTMNTGILTVPEAAGIIENLVKTCITSEKEAEGKKMVANLLKCQRLVNQLLFEYKVGINFLHAVSDSSGSFITLQGVADSQAAVDRTVQLAAKILPSCSIKSAITVVQDFKNYQ</sequence>
<dbReference type="KEGG" id="tper:IWA51_11295"/>
<dbReference type="GO" id="GO:0016301">
    <property type="term" value="F:kinase activity"/>
    <property type="evidence" value="ECO:0007669"/>
    <property type="project" value="UniProtKB-KW"/>
</dbReference>
<protein>
    <submittedName>
        <fullName evidence="1">Cytidylate kinase-like family protein</fullName>
    </submittedName>
</protein>
<dbReference type="EMBL" id="CP064936">
    <property type="protein sequence ID" value="QQA00823.1"/>
    <property type="molecule type" value="Genomic_DNA"/>
</dbReference>
<reference evidence="1 2" key="1">
    <citation type="submission" date="2020-11" db="EMBL/GenBank/DDBJ databases">
        <title>Treponema Peruensis nv. sp., first commensal Treponema isolated from human feces.</title>
        <authorList>
            <person name="Belkhou C."/>
            <person name="Raes J."/>
        </authorList>
    </citation>
    <scope>NUCLEOTIDE SEQUENCE [LARGE SCALE GENOMIC DNA]</scope>
    <source>
        <strain evidence="1 2">RCC2812</strain>
    </source>
</reference>
<dbReference type="Gene3D" id="3.40.50.300">
    <property type="entry name" value="P-loop containing nucleotide triphosphate hydrolases"/>
    <property type="match status" value="1"/>
</dbReference>
<evidence type="ECO:0000313" key="2">
    <source>
        <dbReference type="Proteomes" id="UP000595224"/>
    </source>
</evidence>
<dbReference type="AlphaFoldDB" id="A0A7T3V4U0"/>
<proteinExistence type="predicted"/>
<keyword evidence="1" id="KW-0808">Transferase</keyword>
<dbReference type="Pfam" id="PF13189">
    <property type="entry name" value="Cytidylate_kin2"/>
    <property type="match status" value="1"/>
</dbReference>
<keyword evidence="2" id="KW-1185">Reference proteome</keyword>
<accession>A0A7T3V4U0</accession>
<name>A0A7T3V4U0_9SPIR</name>
<evidence type="ECO:0000313" key="1">
    <source>
        <dbReference type="EMBL" id="QQA00823.1"/>
    </source>
</evidence>
<organism evidence="1 2">
    <name type="scientific">Treponema peruense</name>
    <dbReference type="NCBI Taxonomy" id="2787628"/>
    <lineage>
        <taxon>Bacteria</taxon>
        <taxon>Pseudomonadati</taxon>
        <taxon>Spirochaetota</taxon>
        <taxon>Spirochaetia</taxon>
        <taxon>Spirochaetales</taxon>
        <taxon>Treponemataceae</taxon>
        <taxon>Treponema</taxon>
    </lineage>
</organism>
<gene>
    <name evidence="1" type="ORF">IWA51_11295</name>
</gene>